<dbReference type="EMBL" id="AANZ01000019">
    <property type="protein sequence ID" value="EAQ78655.1"/>
    <property type="molecule type" value="Genomic_DNA"/>
</dbReference>
<dbReference type="Proteomes" id="UP000004358">
    <property type="component" value="Unassembled WGS sequence"/>
</dbReference>
<accession>A3ZXS6</accession>
<proteinExistence type="predicted"/>
<reference evidence="2 3" key="1">
    <citation type="submission" date="2006-02" db="EMBL/GenBank/DDBJ databases">
        <authorList>
            <person name="Amann R."/>
            <person name="Ferriera S."/>
            <person name="Johnson J."/>
            <person name="Kravitz S."/>
            <person name="Halpern A."/>
            <person name="Remington K."/>
            <person name="Beeson K."/>
            <person name="Tran B."/>
            <person name="Rogers Y.-H."/>
            <person name="Friedman R."/>
            <person name="Venter J.C."/>
        </authorList>
    </citation>
    <scope>NUCLEOTIDE SEQUENCE [LARGE SCALE GENOMIC DNA]</scope>
    <source>
        <strain evidence="2 3">DSM 3645</strain>
    </source>
</reference>
<keyword evidence="1" id="KW-1133">Transmembrane helix</keyword>
<feature type="transmembrane region" description="Helical" evidence="1">
    <location>
        <begin position="76"/>
        <end position="103"/>
    </location>
</feature>
<keyword evidence="1" id="KW-0472">Membrane</keyword>
<name>A3ZXS6_9BACT</name>
<gene>
    <name evidence="2" type="ORF">DSM3645_07680</name>
</gene>
<dbReference type="AlphaFoldDB" id="A3ZXS6"/>
<protein>
    <submittedName>
        <fullName evidence="2">Uncharacterized protein</fullName>
    </submittedName>
</protein>
<evidence type="ECO:0000313" key="2">
    <source>
        <dbReference type="EMBL" id="EAQ78655.1"/>
    </source>
</evidence>
<feature type="transmembrane region" description="Helical" evidence="1">
    <location>
        <begin position="42"/>
        <end position="64"/>
    </location>
</feature>
<evidence type="ECO:0000256" key="1">
    <source>
        <dbReference type="SAM" id="Phobius"/>
    </source>
</evidence>
<evidence type="ECO:0000313" key="3">
    <source>
        <dbReference type="Proteomes" id="UP000004358"/>
    </source>
</evidence>
<feature type="transmembrane region" description="Helical" evidence="1">
    <location>
        <begin position="115"/>
        <end position="137"/>
    </location>
</feature>
<dbReference type="RefSeq" id="WP_002655132.1">
    <property type="nucleotide sequence ID" value="NZ_CH672377.1"/>
</dbReference>
<dbReference type="HOGENOM" id="CLU_1451811_0_0_0"/>
<sequence>MDDVNNAESNPFASPVANAHVATTPRGELVDWYALPVRRSMLVGGVVGGLLFLAFVSPGMYVVSRIGVVDEPWASILHFLVGVAAGMMVGVIAGNIVGFVAIFVRRTSWRTVAHLLASGLVCPVVFVGSFLVLAGPVREMTPLAYIGFSCVMLLVGLGAGIYSFRGLLRLSTEGSPRRRLQKEPTF</sequence>
<feature type="transmembrane region" description="Helical" evidence="1">
    <location>
        <begin position="143"/>
        <end position="168"/>
    </location>
</feature>
<keyword evidence="1" id="KW-0812">Transmembrane</keyword>
<comment type="caution">
    <text evidence="2">The sequence shown here is derived from an EMBL/GenBank/DDBJ whole genome shotgun (WGS) entry which is preliminary data.</text>
</comment>
<organism evidence="2 3">
    <name type="scientific">Blastopirellula marina DSM 3645</name>
    <dbReference type="NCBI Taxonomy" id="314230"/>
    <lineage>
        <taxon>Bacteria</taxon>
        <taxon>Pseudomonadati</taxon>
        <taxon>Planctomycetota</taxon>
        <taxon>Planctomycetia</taxon>
        <taxon>Pirellulales</taxon>
        <taxon>Pirellulaceae</taxon>
        <taxon>Blastopirellula</taxon>
    </lineage>
</organism>
<dbReference type="STRING" id="314230.DSM3645_07680"/>